<organism evidence="1 2">
    <name type="scientific">Pseudogymnoascus verrucosus</name>
    <dbReference type="NCBI Taxonomy" id="342668"/>
    <lineage>
        <taxon>Eukaryota</taxon>
        <taxon>Fungi</taxon>
        <taxon>Dikarya</taxon>
        <taxon>Ascomycota</taxon>
        <taxon>Pezizomycotina</taxon>
        <taxon>Leotiomycetes</taxon>
        <taxon>Thelebolales</taxon>
        <taxon>Thelebolaceae</taxon>
        <taxon>Pseudogymnoascus</taxon>
    </lineage>
</organism>
<sequence>MGNTGSIPGDARRRNGIIDAMSEYHRDKAAKYQNQIQPGTGFGNWVDRRGMGQYYQNMHNQYKVQYHTGEKNMWSSWRT</sequence>
<dbReference type="Proteomes" id="UP000091956">
    <property type="component" value="Unassembled WGS sequence"/>
</dbReference>
<reference evidence="2" key="2">
    <citation type="journal article" date="2018" name="Nat. Commun.">
        <title>Extreme sensitivity to ultraviolet light in the fungal pathogen causing white-nose syndrome of bats.</title>
        <authorList>
            <person name="Palmer J.M."/>
            <person name="Drees K.P."/>
            <person name="Foster J.T."/>
            <person name="Lindner D.L."/>
        </authorList>
    </citation>
    <scope>NUCLEOTIDE SEQUENCE [LARGE SCALE GENOMIC DNA]</scope>
    <source>
        <strain evidence="2">UAMH 10579</strain>
    </source>
</reference>
<keyword evidence="2" id="KW-1185">Reference proteome</keyword>
<evidence type="ECO:0000313" key="2">
    <source>
        <dbReference type="Proteomes" id="UP000091956"/>
    </source>
</evidence>
<evidence type="ECO:0000313" key="1">
    <source>
        <dbReference type="EMBL" id="OBT94603.1"/>
    </source>
</evidence>
<dbReference type="GeneID" id="28841329"/>
<reference evidence="1 2" key="1">
    <citation type="submission" date="2016-03" db="EMBL/GenBank/DDBJ databases">
        <title>Comparative genomics of Pseudogymnoascus destructans, the fungus causing white-nose syndrome of bats.</title>
        <authorList>
            <person name="Palmer J.M."/>
            <person name="Drees K.P."/>
            <person name="Foster J.T."/>
            <person name="Lindner D.L."/>
        </authorList>
    </citation>
    <scope>NUCLEOTIDE SEQUENCE [LARGE SCALE GENOMIC DNA]</scope>
    <source>
        <strain evidence="1 2">UAMH 10579</strain>
    </source>
</reference>
<dbReference type="OrthoDB" id="3426359at2759"/>
<dbReference type="RefSeq" id="XP_018128336.1">
    <property type="nucleotide sequence ID" value="XM_018277372.1"/>
</dbReference>
<proteinExistence type="predicted"/>
<dbReference type="AlphaFoldDB" id="A0A1B8GFL7"/>
<dbReference type="EMBL" id="KV460242">
    <property type="protein sequence ID" value="OBT94603.1"/>
    <property type="molecule type" value="Genomic_DNA"/>
</dbReference>
<protein>
    <submittedName>
        <fullName evidence="1">Uncharacterized protein</fullName>
    </submittedName>
</protein>
<accession>A0A1B8GFL7</accession>
<gene>
    <name evidence="1" type="ORF">VE01_07943</name>
</gene>
<name>A0A1B8GFL7_9PEZI</name>